<dbReference type="PROSITE" id="PS51746">
    <property type="entry name" value="PPM_2"/>
    <property type="match status" value="1"/>
</dbReference>
<keyword evidence="7 9" id="KW-0904">Protein phosphatase</keyword>
<evidence type="ECO:0000256" key="5">
    <source>
        <dbReference type="ARBA" id="ARBA00022801"/>
    </source>
</evidence>
<reference evidence="12" key="1">
    <citation type="journal article" date="2019" name="Gigascience">
        <title>De novo genome assembly of the endangered Acer yangbiense, a plant species with extremely small populations endemic to Yunnan Province, China.</title>
        <authorList>
            <person name="Yang J."/>
            <person name="Wariss H.M."/>
            <person name="Tao L."/>
            <person name="Zhang R."/>
            <person name="Yun Q."/>
            <person name="Hollingsworth P."/>
            <person name="Dao Z."/>
            <person name="Luo G."/>
            <person name="Guo H."/>
            <person name="Ma Y."/>
            <person name="Sun W."/>
        </authorList>
    </citation>
    <scope>NUCLEOTIDE SEQUENCE [LARGE SCALE GENOMIC DNA]</scope>
    <source>
        <strain evidence="12">cv. br00</strain>
    </source>
</reference>
<keyword evidence="4" id="KW-0479">Metal-binding</keyword>
<sequence length="443" mass="49107">MLSGLMNLLRACFRPRSDRHVHTNSETGGRQDGLLWYKDHGQHVNGEFSMAVVQANNLLEDQSQLESGSLSLHESGPYGTFVGVYDGHGGPETSRYINDHLFQHLKRFTSEQQSMSVEVIRKAFQATEEGFLSLVTKQWPMKPQIAAVGSCCLVGVICNGSLYIANLGDSRAVLGRAVRATGEVLSIQLSAEHNACIESVRHELHALHPDDSQIVVLKHNVWRVKGLIQSSKTIYTLKGVGMCKWWIWVESAGAGCLFISGKVLSLSSLMFFGSVSRSIGDVYLKKPEFNREPLYARFRLREPFKNPILSSEPSISVHQLQAHDQFIIFASDGLWEHLSNQAAVDIVQNHPRNGSARRLVKAALQEAAKKREMRYSDLKKIDRGVRRHFHDDITVIVVFLDSNLISRASSTVKCSNISVRGGGISLPPAALAPCTTPREGGRL</sequence>
<name>A0A5N5N1T2_9ROSI</name>
<evidence type="ECO:0000313" key="12">
    <source>
        <dbReference type="Proteomes" id="UP000326939"/>
    </source>
</evidence>
<evidence type="ECO:0000256" key="6">
    <source>
        <dbReference type="ARBA" id="ARBA00022842"/>
    </source>
</evidence>
<dbReference type="SUPFAM" id="SSF81606">
    <property type="entry name" value="PP2C-like"/>
    <property type="match status" value="1"/>
</dbReference>
<dbReference type="GO" id="GO:0046872">
    <property type="term" value="F:metal ion binding"/>
    <property type="evidence" value="ECO:0007669"/>
    <property type="project" value="UniProtKB-KW"/>
</dbReference>
<dbReference type="Gene3D" id="3.60.40.10">
    <property type="entry name" value="PPM-type phosphatase domain"/>
    <property type="match status" value="1"/>
</dbReference>
<dbReference type="Pfam" id="PF00481">
    <property type="entry name" value="PP2C"/>
    <property type="match status" value="2"/>
</dbReference>
<dbReference type="InterPro" id="IPR000222">
    <property type="entry name" value="PP2C_BS"/>
</dbReference>
<dbReference type="InterPro" id="IPR036457">
    <property type="entry name" value="PPM-type-like_dom_sf"/>
</dbReference>
<evidence type="ECO:0000256" key="2">
    <source>
        <dbReference type="ARBA" id="ARBA00001946"/>
    </source>
</evidence>
<dbReference type="InterPro" id="IPR001932">
    <property type="entry name" value="PPM-type_phosphatase-like_dom"/>
</dbReference>
<feature type="domain" description="PPM-type phosphatase" evidence="10">
    <location>
        <begin position="47"/>
        <end position="400"/>
    </location>
</feature>
<comment type="cofactor">
    <cofactor evidence="2">
        <name>Mg(2+)</name>
        <dbReference type="ChEBI" id="CHEBI:18420"/>
    </cofactor>
</comment>
<evidence type="ECO:0000256" key="8">
    <source>
        <dbReference type="ARBA" id="ARBA00023211"/>
    </source>
</evidence>
<keyword evidence="12" id="KW-1185">Reference proteome</keyword>
<keyword evidence="6" id="KW-0460">Magnesium</keyword>
<comment type="similarity">
    <text evidence="9">Belongs to the PP2C family.</text>
</comment>
<comment type="caution">
    <text evidence="11">The sequence shown here is derived from an EMBL/GenBank/DDBJ whole genome shotgun (WGS) entry which is preliminary data.</text>
</comment>
<evidence type="ECO:0000256" key="9">
    <source>
        <dbReference type="RuleBase" id="RU003465"/>
    </source>
</evidence>
<evidence type="ECO:0000256" key="7">
    <source>
        <dbReference type="ARBA" id="ARBA00022912"/>
    </source>
</evidence>
<evidence type="ECO:0000259" key="10">
    <source>
        <dbReference type="PROSITE" id="PS51746"/>
    </source>
</evidence>
<dbReference type="EC" id="3.1.3.16" evidence="3"/>
<comment type="cofactor">
    <cofactor evidence="1">
        <name>Mn(2+)</name>
        <dbReference type="ChEBI" id="CHEBI:29035"/>
    </cofactor>
</comment>
<evidence type="ECO:0000256" key="4">
    <source>
        <dbReference type="ARBA" id="ARBA00022723"/>
    </source>
</evidence>
<dbReference type="GO" id="GO:0004722">
    <property type="term" value="F:protein serine/threonine phosphatase activity"/>
    <property type="evidence" value="ECO:0007669"/>
    <property type="project" value="UniProtKB-EC"/>
</dbReference>
<organism evidence="11 12">
    <name type="scientific">Salix brachista</name>
    <dbReference type="NCBI Taxonomy" id="2182728"/>
    <lineage>
        <taxon>Eukaryota</taxon>
        <taxon>Viridiplantae</taxon>
        <taxon>Streptophyta</taxon>
        <taxon>Embryophyta</taxon>
        <taxon>Tracheophyta</taxon>
        <taxon>Spermatophyta</taxon>
        <taxon>Magnoliopsida</taxon>
        <taxon>eudicotyledons</taxon>
        <taxon>Gunneridae</taxon>
        <taxon>Pentapetalae</taxon>
        <taxon>rosids</taxon>
        <taxon>fabids</taxon>
        <taxon>Malpighiales</taxon>
        <taxon>Salicaceae</taxon>
        <taxon>Saliceae</taxon>
        <taxon>Salix</taxon>
    </lineage>
</organism>
<dbReference type="Proteomes" id="UP000326939">
    <property type="component" value="Chromosome 4"/>
</dbReference>
<proteinExistence type="inferred from homology"/>
<dbReference type="CDD" id="cd00143">
    <property type="entry name" value="PP2Cc"/>
    <property type="match status" value="1"/>
</dbReference>
<dbReference type="PROSITE" id="PS01032">
    <property type="entry name" value="PPM_1"/>
    <property type="match status" value="1"/>
</dbReference>
<dbReference type="SMART" id="SM00332">
    <property type="entry name" value="PP2Cc"/>
    <property type="match status" value="1"/>
</dbReference>
<protein>
    <recommendedName>
        <fullName evidence="3">protein-serine/threonine phosphatase</fullName>
        <ecNumber evidence="3">3.1.3.16</ecNumber>
    </recommendedName>
</protein>
<keyword evidence="5 9" id="KW-0378">Hydrolase</keyword>
<keyword evidence="8" id="KW-0464">Manganese</keyword>
<gene>
    <name evidence="11" type="ORF">DKX38_006437</name>
</gene>
<accession>A0A5N5N1T2</accession>
<evidence type="ECO:0000313" key="11">
    <source>
        <dbReference type="EMBL" id="KAB5561480.1"/>
    </source>
</evidence>
<dbReference type="AlphaFoldDB" id="A0A5N5N1T2"/>
<dbReference type="EMBL" id="VDCV01000004">
    <property type="protein sequence ID" value="KAB5561480.1"/>
    <property type="molecule type" value="Genomic_DNA"/>
</dbReference>
<evidence type="ECO:0000256" key="1">
    <source>
        <dbReference type="ARBA" id="ARBA00001936"/>
    </source>
</evidence>
<evidence type="ECO:0000256" key="3">
    <source>
        <dbReference type="ARBA" id="ARBA00013081"/>
    </source>
</evidence>
<dbReference type="InterPro" id="IPR015655">
    <property type="entry name" value="PP2C"/>
</dbReference>
<dbReference type="PANTHER" id="PTHR47992">
    <property type="entry name" value="PROTEIN PHOSPHATASE"/>
    <property type="match status" value="1"/>
</dbReference>